<dbReference type="EMBL" id="UYRT01108971">
    <property type="protein sequence ID" value="VDN45178.1"/>
    <property type="molecule type" value="Genomic_DNA"/>
</dbReference>
<dbReference type="Proteomes" id="UP000271098">
    <property type="component" value="Unassembled WGS sequence"/>
</dbReference>
<evidence type="ECO:0000313" key="3">
    <source>
        <dbReference type="WBParaSite" id="GPUH_0002619001-mRNA-1"/>
    </source>
</evidence>
<evidence type="ECO:0000313" key="2">
    <source>
        <dbReference type="Proteomes" id="UP000271098"/>
    </source>
</evidence>
<sequence>MEPAAGTFHTVVAETEKSTTAAGIITSDEGREIADPLKSTIAKEGSKHSVATVAVFQTARASAGVTAGTAAPELPTSAKEVGVLHTDNGISLAAEKRKPFVEVAPAISPDLVALADSFEELDSTAQLRDVTALQRPIAHKAKGSRSLVKNLSRISLADDFKTKLTANKPALVERRNE</sequence>
<accession>A0A183EYW9</accession>
<name>A0A183EYW9_9BILA</name>
<proteinExistence type="predicted"/>
<reference evidence="3" key="1">
    <citation type="submission" date="2016-06" db="UniProtKB">
        <authorList>
            <consortium name="WormBaseParasite"/>
        </authorList>
    </citation>
    <scope>IDENTIFICATION</scope>
</reference>
<keyword evidence="2" id="KW-1185">Reference proteome</keyword>
<dbReference type="WBParaSite" id="GPUH_0002619001-mRNA-1">
    <property type="protein sequence ID" value="GPUH_0002619001-mRNA-1"/>
    <property type="gene ID" value="GPUH_0002619001"/>
</dbReference>
<organism evidence="3">
    <name type="scientific">Gongylonema pulchrum</name>
    <dbReference type="NCBI Taxonomy" id="637853"/>
    <lineage>
        <taxon>Eukaryota</taxon>
        <taxon>Metazoa</taxon>
        <taxon>Ecdysozoa</taxon>
        <taxon>Nematoda</taxon>
        <taxon>Chromadorea</taxon>
        <taxon>Rhabditida</taxon>
        <taxon>Spirurina</taxon>
        <taxon>Spiruromorpha</taxon>
        <taxon>Spiruroidea</taxon>
        <taxon>Gongylonematidae</taxon>
        <taxon>Gongylonema</taxon>
    </lineage>
</organism>
<gene>
    <name evidence="1" type="ORF">GPUH_LOCUS26160</name>
</gene>
<reference evidence="1 2" key="2">
    <citation type="submission" date="2018-11" db="EMBL/GenBank/DDBJ databases">
        <authorList>
            <consortium name="Pathogen Informatics"/>
        </authorList>
    </citation>
    <scope>NUCLEOTIDE SEQUENCE [LARGE SCALE GENOMIC DNA]</scope>
</reference>
<dbReference type="AlphaFoldDB" id="A0A183EYW9"/>
<protein>
    <submittedName>
        <fullName evidence="3">WH2 domain-containing protein</fullName>
    </submittedName>
</protein>
<evidence type="ECO:0000313" key="1">
    <source>
        <dbReference type="EMBL" id="VDN45178.1"/>
    </source>
</evidence>